<sequence>MPDTKTGREKKGLNKRTQLTERLYERELSVLDENDDEPPLDAANDDAEGEFLADELPEDD</sequence>
<dbReference type="InterPro" id="IPR058858">
    <property type="entry name" value="HacaP"/>
</dbReference>
<name>A0A0D6JT87_9EURY</name>
<accession>A0A0D6JT87</accession>
<dbReference type="AlphaFoldDB" id="A0A0D6JT87"/>
<dbReference type="RefSeq" id="WP_089779480.1">
    <property type="nucleotide sequence ID" value="NZ_CABLRR010000002.1"/>
</dbReference>
<dbReference type="EMBL" id="CSTE01000002">
    <property type="protein sequence ID" value="CQR51096.1"/>
    <property type="molecule type" value="Genomic_DNA"/>
</dbReference>
<reference evidence="3" key="1">
    <citation type="submission" date="2015-03" db="EMBL/GenBank/DDBJ databases">
        <authorList>
            <person name="Urmite Genomes"/>
        </authorList>
    </citation>
    <scope>NUCLEOTIDE SEQUENCE [LARGE SCALE GENOMIC DNA]</scope>
    <source>
        <strain evidence="3">Arc-Hr</strain>
    </source>
</reference>
<evidence type="ECO:0000313" key="2">
    <source>
        <dbReference type="EMBL" id="CQR51096.1"/>
    </source>
</evidence>
<feature type="region of interest" description="Disordered" evidence="1">
    <location>
        <begin position="1"/>
        <end position="20"/>
    </location>
</feature>
<protein>
    <recommendedName>
        <fullName evidence="4">Zinc finger protein 330-like protein</fullName>
    </recommendedName>
</protein>
<gene>
    <name evidence="2" type="ORF">BN996_02562</name>
</gene>
<dbReference type="OrthoDB" id="308052at2157"/>
<feature type="compositionally biased region" description="Acidic residues" evidence="1">
    <location>
        <begin position="30"/>
        <end position="60"/>
    </location>
</feature>
<feature type="region of interest" description="Disordered" evidence="1">
    <location>
        <begin position="26"/>
        <end position="60"/>
    </location>
</feature>
<dbReference type="Pfam" id="PF26396">
    <property type="entry name" value="HacaP"/>
    <property type="match status" value="1"/>
</dbReference>
<evidence type="ECO:0008006" key="4">
    <source>
        <dbReference type="Google" id="ProtNLM"/>
    </source>
</evidence>
<organism evidence="2 3">
    <name type="scientific">Haloferax massiliensis</name>
    <dbReference type="NCBI Taxonomy" id="1476858"/>
    <lineage>
        <taxon>Archaea</taxon>
        <taxon>Methanobacteriati</taxon>
        <taxon>Methanobacteriota</taxon>
        <taxon>Stenosarchaea group</taxon>
        <taxon>Halobacteria</taxon>
        <taxon>Halobacteriales</taxon>
        <taxon>Haloferacaceae</taxon>
        <taxon>Haloferax</taxon>
    </lineage>
</organism>
<keyword evidence="3" id="KW-1185">Reference proteome</keyword>
<evidence type="ECO:0000256" key="1">
    <source>
        <dbReference type="SAM" id="MobiDB-lite"/>
    </source>
</evidence>
<dbReference type="Proteomes" id="UP000198902">
    <property type="component" value="Unassembled WGS sequence"/>
</dbReference>
<evidence type="ECO:0000313" key="3">
    <source>
        <dbReference type="Proteomes" id="UP000198902"/>
    </source>
</evidence>
<proteinExistence type="predicted"/>